<dbReference type="InterPro" id="IPR036864">
    <property type="entry name" value="Zn2-C6_fun-type_DNA-bd_sf"/>
</dbReference>
<evidence type="ECO:0000256" key="2">
    <source>
        <dbReference type="ARBA" id="ARBA00023163"/>
    </source>
</evidence>
<dbReference type="PROSITE" id="PS50048">
    <property type="entry name" value="ZN2_CY6_FUNGAL_2"/>
    <property type="match status" value="1"/>
</dbReference>
<dbReference type="Pfam" id="PF00172">
    <property type="entry name" value="Zn_clus"/>
    <property type="match status" value="1"/>
</dbReference>
<dbReference type="AlphaFoldDB" id="A0A7C8IB70"/>
<proteinExistence type="predicted"/>
<name>A0A7C8IB70_9PLEO</name>
<dbReference type="PROSITE" id="PS00463">
    <property type="entry name" value="ZN2_CY6_FUNGAL_1"/>
    <property type="match status" value="1"/>
</dbReference>
<dbReference type="GO" id="GO:0008270">
    <property type="term" value="F:zinc ion binding"/>
    <property type="evidence" value="ECO:0007669"/>
    <property type="project" value="InterPro"/>
</dbReference>
<dbReference type="OrthoDB" id="5392779at2759"/>
<feature type="domain" description="Zn(2)-C6 fungal-type" evidence="4">
    <location>
        <begin position="24"/>
        <end position="57"/>
    </location>
</feature>
<keyword evidence="2" id="KW-0804">Transcription</keyword>
<comment type="caution">
    <text evidence="5">The sequence shown here is derived from an EMBL/GenBank/DDBJ whole genome shotgun (WGS) entry which is preliminary data.</text>
</comment>
<dbReference type="SMART" id="SM00066">
    <property type="entry name" value="GAL4"/>
    <property type="match status" value="1"/>
</dbReference>
<keyword evidence="3" id="KW-0539">Nucleus</keyword>
<dbReference type="CDD" id="cd00067">
    <property type="entry name" value="GAL4"/>
    <property type="match status" value="1"/>
</dbReference>
<dbReference type="CDD" id="cd12148">
    <property type="entry name" value="fungal_TF_MHR"/>
    <property type="match status" value="1"/>
</dbReference>
<evidence type="ECO:0000256" key="1">
    <source>
        <dbReference type="ARBA" id="ARBA00023015"/>
    </source>
</evidence>
<gene>
    <name evidence="5" type="ORF">BDV95DRAFT_499682</name>
</gene>
<dbReference type="InterPro" id="IPR001138">
    <property type="entry name" value="Zn2Cys6_DnaBD"/>
</dbReference>
<evidence type="ECO:0000313" key="5">
    <source>
        <dbReference type="EMBL" id="KAF2868787.1"/>
    </source>
</evidence>
<keyword evidence="1" id="KW-0805">Transcription regulation</keyword>
<organism evidence="5 6">
    <name type="scientific">Massariosphaeria phaeospora</name>
    <dbReference type="NCBI Taxonomy" id="100035"/>
    <lineage>
        <taxon>Eukaryota</taxon>
        <taxon>Fungi</taxon>
        <taxon>Dikarya</taxon>
        <taxon>Ascomycota</taxon>
        <taxon>Pezizomycotina</taxon>
        <taxon>Dothideomycetes</taxon>
        <taxon>Pleosporomycetidae</taxon>
        <taxon>Pleosporales</taxon>
        <taxon>Pleosporales incertae sedis</taxon>
        <taxon>Massariosphaeria</taxon>
    </lineage>
</organism>
<keyword evidence="6" id="KW-1185">Reference proteome</keyword>
<dbReference type="Gene3D" id="4.10.240.10">
    <property type="entry name" value="Zn(2)-C6 fungal-type DNA-binding domain"/>
    <property type="match status" value="1"/>
</dbReference>
<dbReference type="PANTHER" id="PTHR47840">
    <property type="entry name" value="ZN(II)2CYS6 TRANSCRIPTION FACTOR (EUROFUNG)-RELATED"/>
    <property type="match status" value="1"/>
</dbReference>
<dbReference type="SUPFAM" id="SSF57701">
    <property type="entry name" value="Zn2/Cys6 DNA-binding domain"/>
    <property type="match status" value="1"/>
</dbReference>
<dbReference type="EMBL" id="JAADJZ010000018">
    <property type="protein sequence ID" value="KAF2868787.1"/>
    <property type="molecule type" value="Genomic_DNA"/>
</dbReference>
<reference evidence="5 6" key="1">
    <citation type="submission" date="2020-01" db="EMBL/GenBank/DDBJ databases">
        <authorList>
            <consortium name="DOE Joint Genome Institute"/>
            <person name="Haridas S."/>
            <person name="Albert R."/>
            <person name="Binder M."/>
            <person name="Bloem J."/>
            <person name="Labutti K."/>
            <person name="Salamov A."/>
            <person name="Andreopoulos B."/>
            <person name="Baker S.E."/>
            <person name="Barry K."/>
            <person name="Bills G."/>
            <person name="Bluhm B.H."/>
            <person name="Cannon C."/>
            <person name="Castanera R."/>
            <person name="Culley D.E."/>
            <person name="Daum C."/>
            <person name="Ezra D."/>
            <person name="Gonzalez J.B."/>
            <person name="Henrissat B."/>
            <person name="Kuo A."/>
            <person name="Liang C."/>
            <person name="Lipzen A."/>
            <person name="Lutzoni F."/>
            <person name="Magnuson J."/>
            <person name="Mondo S."/>
            <person name="Nolan M."/>
            <person name="Ohm R."/>
            <person name="Pangilinan J."/>
            <person name="Park H.-J.H."/>
            <person name="Ramirez L."/>
            <person name="Alfaro M."/>
            <person name="Sun H."/>
            <person name="Tritt A."/>
            <person name="Yoshinaga Y."/>
            <person name="Zwiers L.-H.L."/>
            <person name="Turgeon B.G."/>
            <person name="Goodwin S.B."/>
            <person name="Spatafora J.W."/>
            <person name="Crous P.W."/>
            <person name="Grigoriev I.V."/>
        </authorList>
    </citation>
    <scope>NUCLEOTIDE SEQUENCE [LARGE SCALE GENOMIC DNA]</scope>
    <source>
        <strain evidence="5 6">CBS 611.86</strain>
    </source>
</reference>
<evidence type="ECO:0000256" key="3">
    <source>
        <dbReference type="ARBA" id="ARBA00023242"/>
    </source>
</evidence>
<evidence type="ECO:0000313" key="6">
    <source>
        <dbReference type="Proteomes" id="UP000481861"/>
    </source>
</evidence>
<evidence type="ECO:0000259" key="4">
    <source>
        <dbReference type="PROSITE" id="PS50048"/>
    </source>
</evidence>
<dbReference type="PANTHER" id="PTHR47840:SF1">
    <property type="entry name" value="ZN(II)2CYS6 TRANSCRIPTION FACTOR (EUROFUNG)"/>
    <property type="match status" value="1"/>
</dbReference>
<sequence length="688" mass="76528">MESQVVAGGNAPGPKRQVRRGTHSCWECKRRKTRCIFAKPSEAVCVGCRSRRTKCISQMFDEDLSAVRGQADRLERIESLATQIQENVNGFNISEYPLLSPLATEPALRTELLVTNKSNELSRALTAVWPSQQDLEVILSMSVETPKLLHRVVCNPYSLCQCSSSPSPRDMLLQPPSTSSHPVSSARKLLLLGTFMQCLQPCSAIEKAGLNINCHDIMTRVIDTAITLVTSNDELVQSIEGVECIMIESMYHNKAGNLRRAYLTLRRAITIAQMLHLHRGHIHSSSIAMLEPETRARIHLDSLWFRLIQSDRYLSSMLGLPQAWLGTGFANQKVLECCTPIERMERIDCVATGRILQRNDGDMQDLAKTQEIDKLLQSASACMPPQWWLIPDLSSSSSGNAFDEVDRLMHQLPHYFLLIQLHLPYLLNSSDDRKFDYSKITAVNASRDILTRFVAFRNSQSIGAYCRGVDYLAFIASTVLCLAHIVARPREVDSDRGTIFDFLAHQRPSDRGLIERTTEYMEEATRTSNDVTASKIASTFRHLLAAMEATATNGASYSTIPSFGGDVGCDGQLSDCGTVLCISIPHYGSINVEREADGVAPGTTPRNEGDLTTMPTPDLPKNLDAAPLAFGQLPVDAETQELQSMPPWHDTNDWTLQGVDMAFLDNLMGSSFVPDDREDIWASEMREE</sequence>
<dbReference type="GO" id="GO:0000981">
    <property type="term" value="F:DNA-binding transcription factor activity, RNA polymerase II-specific"/>
    <property type="evidence" value="ECO:0007669"/>
    <property type="project" value="InterPro"/>
</dbReference>
<accession>A0A7C8IB70</accession>
<dbReference type="Proteomes" id="UP000481861">
    <property type="component" value="Unassembled WGS sequence"/>
</dbReference>
<protein>
    <recommendedName>
        <fullName evidence="4">Zn(2)-C6 fungal-type domain-containing protein</fullName>
    </recommendedName>
</protein>